<dbReference type="InterPro" id="IPR009199">
    <property type="entry name" value="PhoPQ-act_pathogen-rel_PqaA"/>
</dbReference>
<dbReference type="InterPro" id="IPR029058">
    <property type="entry name" value="AB_hydrolase_fold"/>
</dbReference>
<feature type="region of interest" description="Disordered" evidence="1">
    <location>
        <begin position="30"/>
        <end position="57"/>
    </location>
</feature>
<gene>
    <name evidence="2" type="ORF">KUV50_02140</name>
</gene>
<dbReference type="Gene3D" id="3.40.50.1820">
    <property type="entry name" value="alpha/beta hydrolase"/>
    <property type="match status" value="1"/>
</dbReference>
<dbReference type="PANTHER" id="PTHR31497">
    <property type="entry name" value="AUTOCRINE PROLIFERATION REPRESSOR PROTEIN A"/>
    <property type="match status" value="1"/>
</dbReference>
<protein>
    <submittedName>
        <fullName evidence="2">PhoPQ-activated pathogenicity-related family protein</fullName>
    </submittedName>
</protein>
<dbReference type="Proteomes" id="UP000753961">
    <property type="component" value="Unassembled WGS sequence"/>
</dbReference>
<evidence type="ECO:0000256" key="1">
    <source>
        <dbReference type="SAM" id="MobiDB-lite"/>
    </source>
</evidence>
<dbReference type="EMBL" id="JAHVHU010000002">
    <property type="protein sequence ID" value="MBY5956917.1"/>
    <property type="molecule type" value="Genomic_DNA"/>
</dbReference>
<dbReference type="SUPFAM" id="SSF53474">
    <property type="entry name" value="alpha/beta-Hydrolases"/>
    <property type="match status" value="1"/>
</dbReference>
<accession>A0A953HJL3</accession>
<keyword evidence="3" id="KW-1185">Reference proteome</keyword>
<sequence length="498" mass="56853">MLVVFPRKIIHIFLPVLFILPLLVAPSCNRSAQKSPGTSVSKLEPQQDHRRAKNPLSDYVYTPDDAFEYEIAFQKKESGYTFYVLRMISQEWLSTKEVVDPTWWHWVSVVVPDGEVPETGFLFISGGSRSSNMPEKASGEILEIAKNTRSVVAKLHNVPNQHTVFKNDDFGPRKEDELIAFGWRRFLEGGGQDKDGEWLARFPMTKAAVRAMDAITDLTQKENKTNTIKKYVVAGASKRGWTTWTTGAVDKRVVAIAPLVIDLLNMVPSFQHHWRAYGRWADAIYDYNHEGIMEWQDSKEYEALVRLTEPYSFLDQLTIPKLILNAAGDQFFLPDSWQFYWKDLKGEKHLRYIPNTDHGMKNSDVLTSLISFYQMILANQSRPDFDWSVKDGVTSIKTNDNHKPIAVKLWKAHNPAARNFQLKEIGEAYQSQDIPIEADGKYTITVDAPSEGWTAYFVELTFPGVDQIPLKLTTGTVVLPDEYPYPPFESKDPKGHQQ</sequence>
<proteinExistence type="predicted"/>
<dbReference type="Pfam" id="PF10142">
    <property type="entry name" value="PhoPQ_related"/>
    <property type="match status" value="1"/>
</dbReference>
<dbReference type="RefSeq" id="WP_222578432.1">
    <property type="nucleotide sequence ID" value="NZ_JAHVHU010000002.1"/>
</dbReference>
<name>A0A953HJL3_9BACT</name>
<organism evidence="2 3">
    <name type="scientific">Membranihabitans marinus</name>
    <dbReference type="NCBI Taxonomy" id="1227546"/>
    <lineage>
        <taxon>Bacteria</taxon>
        <taxon>Pseudomonadati</taxon>
        <taxon>Bacteroidota</taxon>
        <taxon>Saprospiria</taxon>
        <taxon>Saprospirales</taxon>
        <taxon>Saprospiraceae</taxon>
        <taxon>Membranihabitans</taxon>
    </lineage>
</organism>
<reference evidence="2" key="1">
    <citation type="submission" date="2021-06" db="EMBL/GenBank/DDBJ databases">
        <title>44 bacteria genomes isolated from Dapeng, Shenzhen.</title>
        <authorList>
            <person name="Zheng W."/>
            <person name="Yu S."/>
            <person name="Huang Y."/>
        </authorList>
    </citation>
    <scope>NUCLEOTIDE SEQUENCE</scope>
    <source>
        <strain evidence="2">DP5N28-2</strain>
    </source>
</reference>
<evidence type="ECO:0000313" key="3">
    <source>
        <dbReference type="Proteomes" id="UP000753961"/>
    </source>
</evidence>
<feature type="compositionally biased region" description="Polar residues" evidence="1">
    <location>
        <begin position="30"/>
        <end position="41"/>
    </location>
</feature>
<evidence type="ECO:0000313" key="2">
    <source>
        <dbReference type="EMBL" id="MBY5956917.1"/>
    </source>
</evidence>
<dbReference type="PANTHER" id="PTHR31497:SF0">
    <property type="entry name" value="AUTOCRINE PROLIFERATION REPRESSOR PROTEIN A"/>
    <property type="match status" value="1"/>
</dbReference>
<comment type="caution">
    <text evidence="2">The sequence shown here is derived from an EMBL/GenBank/DDBJ whole genome shotgun (WGS) entry which is preliminary data.</text>
</comment>
<dbReference type="AlphaFoldDB" id="A0A953HJL3"/>